<dbReference type="EMBL" id="KZ824268">
    <property type="protein sequence ID" value="RAL17138.1"/>
    <property type="molecule type" value="Genomic_DNA"/>
</dbReference>
<keyword evidence="1" id="KW-0175">Coiled coil</keyword>
<dbReference type="Proteomes" id="UP000248961">
    <property type="component" value="Unassembled WGS sequence"/>
</dbReference>
<dbReference type="PANTHER" id="PTHR37015:SF2">
    <property type="entry name" value="REVERSE TRANSCRIPTASE DOMAIN-CONTAINING PROTEIN"/>
    <property type="match status" value="1"/>
</dbReference>
<dbReference type="VEuPathDB" id="FungiDB:BO97DRAFT_402676"/>
<protein>
    <recommendedName>
        <fullName evidence="4">Reverse transcriptase domain-containing protein</fullName>
    </recommendedName>
</protein>
<organism evidence="2 3">
    <name type="scientific">Aspergillus homomorphus (strain CBS 101889)</name>
    <dbReference type="NCBI Taxonomy" id="1450537"/>
    <lineage>
        <taxon>Eukaryota</taxon>
        <taxon>Fungi</taxon>
        <taxon>Dikarya</taxon>
        <taxon>Ascomycota</taxon>
        <taxon>Pezizomycotina</taxon>
        <taxon>Eurotiomycetes</taxon>
        <taxon>Eurotiomycetidae</taxon>
        <taxon>Eurotiales</taxon>
        <taxon>Aspergillaceae</taxon>
        <taxon>Aspergillus</taxon>
        <taxon>Aspergillus subgen. Circumdati</taxon>
    </lineage>
</organism>
<evidence type="ECO:0000256" key="1">
    <source>
        <dbReference type="SAM" id="Coils"/>
    </source>
</evidence>
<evidence type="ECO:0008006" key="4">
    <source>
        <dbReference type="Google" id="ProtNLM"/>
    </source>
</evidence>
<reference evidence="2 3" key="1">
    <citation type="submission" date="2018-02" db="EMBL/GenBank/DDBJ databases">
        <title>The genomes of Aspergillus section Nigri reveals drivers in fungal speciation.</title>
        <authorList>
            <consortium name="DOE Joint Genome Institute"/>
            <person name="Vesth T.C."/>
            <person name="Nybo J."/>
            <person name="Theobald S."/>
            <person name="Brandl J."/>
            <person name="Frisvad J.C."/>
            <person name="Nielsen K.F."/>
            <person name="Lyhne E.K."/>
            <person name="Kogle M.E."/>
            <person name="Kuo A."/>
            <person name="Riley R."/>
            <person name="Clum A."/>
            <person name="Nolan M."/>
            <person name="Lipzen A."/>
            <person name="Salamov A."/>
            <person name="Henrissat B."/>
            <person name="Wiebenga A."/>
            <person name="De vries R.P."/>
            <person name="Grigoriev I.V."/>
            <person name="Mortensen U.H."/>
            <person name="Andersen M.R."/>
            <person name="Baker S.E."/>
        </authorList>
    </citation>
    <scope>NUCLEOTIDE SEQUENCE [LARGE SCALE GENOMIC DNA]</scope>
    <source>
        <strain evidence="2 3">CBS 101889</strain>
    </source>
</reference>
<proteinExistence type="predicted"/>
<dbReference type="RefSeq" id="XP_025556292.1">
    <property type="nucleotide sequence ID" value="XM_025694562.1"/>
</dbReference>
<name>A0A395IDC3_ASPHC</name>
<evidence type="ECO:0000313" key="2">
    <source>
        <dbReference type="EMBL" id="RAL17138.1"/>
    </source>
</evidence>
<gene>
    <name evidence="2" type="ORF">BO97DRAFT_402676</name>
</gene>
<dbReference type="OrthoDB" id="74545at2759"/>
<accession>A0A395IDC3</accession>
<dbReference type="AlphaFoldDB" id="A0A395IDC3"/>
<dbReference type="GeneID" id="37198851"/>
<feature type="coiled-coil region" evidence="1">
    <location>
        <begin position="22"/>
        <end position="49"/>
    </location>
</feature>
<keyword evidence="3" id="KW-1185">Reference proteome</keyword>
<dbReference type="PANTHER" id="PTHR37015">
    <property type="entry name" value="REVERSE TRANSCRIPTASE DOMAIN-CONTAINING PROTEIN"/>
    <property type="match status" value="1"/>
</dbReference>
<dbReference type="CDD" id="cd01709">
    <property type="entry name" value="RT_like_1"/>
    <property type="match status" value="1"/>
</dbReference>
<dbReference type="STRING" id="1450537.A0A395IDC3"/>
<sequence>MLSGSALPQTLGSITTTKINELAKQRDLFDNQRQEIAKKAEEAVDLREKARILLEGVTKIKGHPNVAIDRHDVDVEHTGGENTSVKELSEGAVYANIRRFLLQSNYDPSVSERTLQSWISKLEQELEFLKTRHEHASFYSKLVTQWLVDLESDPASGAGFEKVEGEEESAQRKKWESLVFTETAIDATAIRDYLDGIFETSTQTQQALKGLRDQIRSFGTEFISKKTWLKAKDLDWISKSLLSSDLLTKEKTVVLKEFMRNPAVAQEVADVLNMRLCSLDNWVWPSEGIPIEWRRQLNGKYRVYMDEELLDSLMFQYLGVKWSVAFRSAFEKFLDTPAWKSPRDQIPEDYVVRRSRLKREEAVGRSGAQCVHAFRKNMFREDYFMTQLPSSVEETSDPYNDEEADDEEEFKLKKSGMEIKHSLLHILITESLIHNSLHGQFTAIRSDFEYFGPSLAHATISTVLDYFGVPQKWLNFFNTFLKSPLQVPYGSTAATLVRKRGVPMSHTLSDLFGEAVLFCMDFAVNQSTDGGYLYRLHDDFWFWGHEEACVKAWQAMTTFAEVTGLKFNEEKTGTAQFVAKGKTGIHSQSSLQPKPTEPGPSKVLPQGDIRWGFLKLDPKEGRFVIDQDQVDKHIVELRRQLNSCGSIFAWVQAWNSYFGRFFPNNFAKPAMCFGRDHIETAISALSRIEQVLFPKYSSGVTDYLREKIDKQFGVKDLPEGFFYFPVQLGGLELLNPYIPFLSMRENIKQSPEARLRKALVEDEAEYLVAKERFDRDGPLSSSYSNDGVRSETSSTLSLEQYIQYRETYSRPLLKAYEDLIRIPDEEGADQTAGFQRYQMLLDEAFQEVNSRKIISGSWWSMSPYWRWAAELYYEEVTSRYGNLAAVDQQSMPLGVIKTLREGKFRWQS</sequence>
<evidence type="ECO:0000313" key="3">
    <source>
        <dbReference type="Proteomes" id="UP000248961"/>
    </source>
</evidence>